<evidence type="ECO:0000259" key="4">
    <source>
        <dbReference type="Pfam" id="PF02562"/>
    </source>
</evidence>
<dbReference type="RefSeq" id="WP_011839653.1">
    <property type="nucleotide sequence ID" value="NC_009033.1"/>
</dbReference>
<dbReference type="InterPro" id="IPR027417">
    <property type="entry name" value="P-loop_NTPase"/>
</dbReference>
<dbReference type="KEGG" id="smr:Smar_1368"/>
<reference evidence="6 7" key="2">
    <citation type="journal article" date="2009" name="Stand. Genomic Sci.">
        <title>Complete genome sequence of Staphylothermus marinus Stetter and Fiala 1986 type strain F1.</title>
        <authorList>
            <person name="Anderson I.J."/>
            <person name="Sun H."/>
            <person name="Lapidus A."/>
            <person name="Copeland A."/>
            <person name="Glavina Del Rio T."/>
            <person name="Tice H."/>
            <person name="Dalin E."/>
            <person name="Lucas S."/>
            <person name="Barry K."/>
            <person name="Land M."/>
            <person name="Richardson P."/>
            <person name="Huber H."/>
            <person name="Kyrpides N.C."/>
        </authorList>
    </citation>
    <scope>NUCLEOTIDE SEQUENCE [LARGE SCALE GENOMIC DNA]</scope>
    <source>
        <strain evidence="7">ATCC 43588 / DSM 3639 / JCM 9404 / F1</strain>
    </source>
</reference>
<dbReference type="SUPFAM" id="SSF54814">
    <property type="entry name" value="Prokaryotic type KH domain (KH-domain type II)"/>
    <property type="match status" value="1"/>
</dbReference>
<dbReference type="HOGENOM" id="CLU_730800_0_0_2"/>
<dbReference type="Gene3D" id="3.40.50.300">
    <property type="entry name" value="P-loop containing nucleotide triphosphate hydrolases"/>
    <property type="match status" value="1"/>
</dbReference>
<dbReference type="PANTHER" id="PTHR30473">
    <property type="entry name" value="PROTEIN PHOH"/>
    <property type="match status" value="1"/>
</dbReference>
<dbReference type="GO" id="GO:0005524">
    <property type="term" value="F:ATP binding"/>
    <property type="evidence" value="ECO:0007669"/>
    <property type="project" value="UniProtKB-KW"/>
</dbReference>
<keyword evidence="3" id="KW-0694">RNA-binding</keyword>
<dbReference type="GO" id="GO:0003723">
    <property type="term" value="F:RNA binding"/>
    <property type="evidence" value="ECO:0007669"/>
    <property type="project" value="UniProtKB-UniRule"/>
</dbReference>
<gene>
    <name evidence="6" type="ordered locus">Smar_1368</name>
</gene>
<organism evidence="6 7">
    <name type="scientific">Staphylothermus marinus (strain ATCC 43588 / DSM 3639 / JCM 9404 / F1)</name>
    <dbReference type="NCBI Taxonomy" id="399550"/>
    <lineage>
        <taxon>Archaea</taxon>
        <taxon>Thermoproteota</taxon>
        <taxon>Thermoprotei</taxon>
        <taxon>Desulfurococcales</taxon>
        <taxon>Desulfurococcaceae</taxon>
        <taxon>Staphylothermus</taxon>
    </lineage>
</organism>
<evidence type="ECO:0000259" key="5">
    <source>
        <dbReference type="Pfam" id="PF07650"/>
    </source>
</evidence>
<dbReference type="InterPro" id="IPR004044">
    <property type="entry name" value="KH_dom_type_2"/>
</dbReference>
<reference evidence="7" key="1">
    <citation type="journal article" date="2009" name="BMC Genomics">
        <title>The complete genome sequence of Staphylothermus marinus reveals differences in sulfur metabolism among heterotrophic Crenarchaeota.</title>
        <authorList>
            <person name="Anderson I.J."/>
            <person name="Dharmarajan L."/>
            <person name="Rodriguez J."/>
            <person name="Hooper S."/>
            <person name="Porat I."/>
            <person name="Ulrich L.E."/>
            <person name="Elkins J.G."/>
            <person name="Mavromatis K."/>
            <person name="Sun H."/>
            <person name="Land M."/>
            <person name="Lapidus A."/>
            <person name="Lucas S."/>
            <person name="Barry K."/>
            <person name="Huber H."/>
            <person name="Zhulin I.B."/>
            <person name="Whitman W.B."/>
            <person name="Mukhopadhyay B."/>
            <person name="Woese C."/>
            <person name="Bristow J."/>
            <person name="Kyrpides N."/>
        </authorList>
    </citation>
    <scope>NUCLEOTIDE SEQUENCE [LARGE SCALE GENOMIC DNA]</scope>
    <source>
        <strain evidence="7">ATCC 43588 / DSM 3639 / JCM 9404 / F1</strain>
    </source>
</reference>
<dbReference type="InterPro" id="IPR003714">
    <property type="entry name" value="PhoH"/>
</dbReference>
<dbReference type="SUPFAM" id="SSF52540">
    <property type="entry name" value="P-loop containing nucleoside triphosphate hydrolases"/>
    <property type="match status" value="1"/>
</dbReference>
<proteinExistence type="predicted"/>
<feature type="domain" description="PhoH-like protein" evidence="4">
    <location>
        <begin position="11"/>
        <end position="213"/>
    </location>
</feature>
<evidence type="ECO:0000256" key="1">
    <source>
        <dbReference type="ARBA" id="ARBA00022741"/>
    </source>
</evidence>
<feature type="domain" description="KH type-2" evidence="5">
    <location>
        <begin position="265"/>
        <end position="301"/>
    </location>
</feature>
<name>A3DP99_STAMF</name>
<dbReference type="GeneID" id="4907014"/>
<protein>
    <submittedName>
        <fullName evidence="6">PhoH family protein</fullName>
    </submittedName>
</protein>
<dbReference type="Proteomes" id="UP000000254">
    <property type="component" value="Chromosome"/>
</dbReference>
<dbReference type="InterPro" id="IPR009019">
    <property type="entry name" value="KH_sf_prok-type"/>
</dbReference>
<dbReference type="AlphaFoldDB" id="A3DP99"/>
<accession>A3DP99</accession>
<dbReference type="PROSITE" id="PS50084">
    <property type="entry name" value="KH_TYPE_1"/>
    <property type="match status" value="1"/>
</dbReference>
<evidence type="ECO:0000313" key="6">
    <source>
        <dbReference type="EMBL" id="ABN70459.1"/>
    </source>
</evidence>
<keyword evidence="7" id="KW-1185">Reference proteome</keyword>
<evidence type="ECO:0000313" key="7">
    <source>
        <dbReference type="Proteomes" id="UP000000254"/>
    </source>
</evidence>
<dbReference type="STRING" id="399550.Smar_1368"/>
<sequence>MATSERLFEKLKPLSPGQEEMKKAFMNKNYEIIGLFGPTGSGKSLFSVVYSIDAVLNGEYSRFILSRPIVDVVTGKELTTADIGQQYYELATSYLKDILTGFVEWGIVKNLLDSGKIVVADTHYLRGRTFDDSIIFLDDAQSISPESAVEIMMRIGRNSRFIIAGDPVFQKHLSQSDGASMLREILLGEETAKVIDLGLKDIVRPGARRGIRLLLEIRMRRRSLNEAEKQVIDSARLHAPDADIVTVVEFIDEKKTYNILSENVPDALIIVKEGHLGRIIGRGGERIEAIEADTGLKLRAVELTLDFKPLIRAIHPVSWVYKFIADVDFAGPDLAVKVETDGFGAFVGQKGFHVKFLDAVMRKLLGVGVKAKEIGGKRRK</sequence>
<keyword evidence="1" id="KW-0547">Nucleotide-binding</keyword>
<dbReference type="InterPro" id="IPR051451">
    <property type="entry name" value="PhoH2-like"/>
</dbReference>
<dbReference type="EMBL" id="CP000575">
    <property type="protein sequence ID" value="ABN70459.1"/>
    <property type="molecule type" value="Genomic_DNA"/>
</dbReference>
<dbReference type="Pfam" id="PF02562">
    <property type="entry name" value="PhoH"/>
    <property type="match status" value="1"/>
</dbReference>
<keyword evidence="2" id="KW-0067">ATP-binding</keyword>
<dbReference type="OrthoDB" id="195574at2157"/>
<dbReference type="eggNOG" id="arCOG04325">
    <property type="taxonomic scope" value="Archaea"/>
</dbReference>
<dbReference type="Pfam" id="PF07650">
    <property type="entry name" value="KH_2"/>
    <property type="match status" value="1"/>
</dbReference>
<dbReference type="GO" id="GO:0005829">
    <property type="term" value="C:cytosol"/>
    <property type="evidence" value="ECO:0007669"/>
    <property type="project" value="TreeGrafter"/>
</dbReference>
<evidence type="ECO:0000256" key="2">
    <source>
        <dbReference type="ARBA" id="ARBA00022840"/>
    </source>
</evidence>
<evidence type="ECO:0000256" key="3">
    <source>
        <dbReference type="PROSITE-ProRule" id="PRU00117"/>
    </source>
</evidence>